<dbReference type="EMBL" id="SRLE01000005">
    <property type="protein sequence ID" value="TGD74919.1"/>
    <property type="molecule type" value="Genomic_DNA"/>
</dbReference>
<reference evidence="2 3" key="1">
    <citation type="submission" date="2019-04" db="EMBL/GenBank/DDBJ databases">
        <title>Taxonomy of novel Haliea sp. from mangrove soil of West Coast of India.</title>
        <authorList>
            <person name="Verma A."/>
            <person name="Kumar P."/>
            <person name="Krishnamurthi S."/>
        </authorList>
    </citation>
    <scope>NUCLEOTIDE SEQUENCE [LARGE SCALE GENOMIC DNA]</scope>
    <source>
        <strain evidence="2 3">SAOS-164</strain>
    </source>
</reference>
<keyword evidence="3" id="KW-1185">Reference proteome</keyword>
<organism evidence="2 3">
    <name type="scientific">Mangrovimicrobium sediminis</name>
    <dbReference type="NCBI Taxonomy" id="2562682"/>
    <lineage>
        <taxon>Bacteria</taxon>
        <taxon>Pseudomonadati</taxon>
        <taxon>Pseudomonadota</taxon>
        <taxon>Gammaproteobacteria</taxon>
        <taxon>Cellvibrionales</taxon>
        <taxon>Halieaceae</taxon>
        <taxon>Mangrovimicrobium</taxon>
    </lineage>
</organism>
<dbReference type="Pfam" id="PF13453">
    <property type="entry name" value="Zn_ribbon_TFIIB"/>
    <property type="match status" value="1"/>
</dbReference>
<proteinExistence type="predicted"/>
<protein>
    <recommendedName>
        <fullName evidence="1">Transcription factor zinc-finger domain-containing protein</fullName>
    </recommendedName>
</protein>
<name>A0A4Z0M5Z0_9GAMM</name>
<evidence type="ECO:0000313" key="2">
    <source>
        <dbReference type="EMBL" id="TGD74919.1"/>
    </source>
</evidence>
<feature type="domain" description="Transcription factor zinc-finger" evidence="1">
    <location>
        <begin position="1"/>
        <end position="32"/>
    </location>
</feature>
<dbReference type="AlphaFoldDB" id="A0A4Z0M5Z0"/>
<dbReference type="InterPro" id="IPR027392">
    <property type="entry name" value="TF_Znf"/>
</dbReference>
<evidence type="ECO:0000259" key="1">
    <source>
        <dbReference type="Pfam" id="PF13453"/>
    </source>
</evidence>
<evidence type="ECO:0000313" key="3">
    <source>
        <dbReference type="Proteomes" id="UP000298050"/>
    </source>
</evidence>
<accession>A0A4Z0M5Z0</accession>
<comment type="caution">
    <text evidence="2">The sequence shown here is derived from an EMBL/GenBank/DDBJ whole genome shotgun (WGS) entry which is preliminary data.</text>
</comment>
<dbReference type="Proteomes" id="UP000298050">
    <property type="component" value="Unassembled WGS sequence"/>
</dbReference>
<gene>
    <name evidence="2" type="ORF">E4634_06145</name>
</gene>
<sequence length="118" mass="13283">MDELAVGDILIDRCSHCHGLWFDADEAHQLKSMPQSAQLDTGDAEVGVGWDSHAEVDCPRCGKAMEPASDAKQKHIWYERCPDHGMFMDAGEFRDFREETLLDWFKGVIKGDRATVCP</sequence>
<dbReference type="OrthoDB" id="9814037at2"/>